<dbReference type="GeneID" id="19209180"/>
<keyword evidence="1" id="KW-1133">Transmembrane helix</keyword>
<dbReference type="PANTHER" id="PTHR40465">
    <property type="entry name" value="CHROMOSOME 1, WHOLE GENOME SHOTGUN SEQUENCE"/>
    <property type="match status" value="1"/>
</dbReference>
<evidence type="ECO:0000313" key="3">
    <source>
        <dbReference type="EMBL" id="EIW79459.1"/>
    </source>
</evidence>
<evidence type="ECO:0000313" key="4">
    <source>
        <dbReference type="Proteomes" id="UP000053558"/>
    </source>
</evidence>
<feature type="transmembrane region" description="Helical" evidence="1">
    <location>
        <begin position="200"/>
        <end position="222"/>
    </location>
</feature>
<evidence type="ECO:0000259" key="2">
    <source>
        <dbReference type="Pfam" id="PF20152"/>
    </source>
</evidence>
<dbReference type="OMA" id="MASAIMW"/>
<sequence length="329" mass="36732">MAFQCNIPSNILEIVKFRGNALNWILYGVLMVQLYKYHVSPFSDSYIVRTTVYSAFTAETVQMITSSRDAFGILVSGWGCSDAVFLLYTEFLSEIILPSLIGAIVECSYAWRIYIVSGSVSQTTLVVLFSTATVSGIRADTDDSSDNTKVPSDVLNTITLWSVAMAVCDIVIFGLMTYHLSRRRTGVRKTDKLIDGLVKVIVETGMASAIMWLLFFSLLVGFKQKHYYAVPVIVGSKVYCNSLLVILNNRKQKDETRLLLFNTKVRSRFQPPELEAENTVGVPTNALTRDRSDRRVIAFGLQPSTALHNPKLYYALVVLATTHFTIIST</sequence>
<dbReference type="PANTHER" id="PTHR40465:SF1">
    <property type="entry name" value="DUF6534 DOMAIN-CONTAINING PROTEIN"/>
    <property type="match status" value="1"/>
</dbReference>
<dbReference type="RefSeq" id="XP_007769811.1">
    <property type="nucleotide sequence ID" value="XM_007771621.1"/>
</dbReference>
<feature type="transmembrane region" description="Helical" evidence="1">
    <location>
        <begin position="158"/>
        <end position="180"/>
    </location>
</feature>
<dbReference type="Proteomes" id="UP000053558">
    <property type="component" value="Unassembled WGS sequence"/>
</dbReference>
<keyword evidence="4" id="KW-1185">Reference proteome</keyword>
<dbReference type="InterPro" id="IPR045339">
    <property type="entry name" value="DUF6534"/>
</dbReference>
<dbReference type="OrthoDB" id="3223377at2759"/>
<keyword evidence="1" id="KW-0472">Membrane</keyword>
<organism evidence="3 4">
    <name type="scientific">Coniophora puteana (strain RWD-64-598)</name>
    <name type="common">Brown rot fungus</name>
    <dbReference type="NCBI Taxonomy" id="741705"/>
    <lineage>
        <taxon>Eukaryota</taxon>
        <taxon>Fungi</taxon>
        <taxon>Dikarya</taxon>
        <taxon>Basidiomycota</taxon>
        <taxon>Agaricomycotina</taxon>
        <taxon>Agaricomycetes</taxon>
        <taxon>Agaricomycetidae</taxon>
        <taxon>Boletales</taxon>
        <taxon>Coniophorineae</taxon>
        <taxon>Coniophoraceae</taxon>
        <taxon>Coniophora</taxon>
    </lineage>
</organism>
<feature type="domain" description="DUF6534" evidence="2">
    <location>
        <begin position="166"/>
        <end position="251"/>
    </location>
</feature>
<accession>A0A5M3MJN4</accession>
<gene>
    <name evidence="3" type="ORF">CONPUDRAFT_73899</name>
</gene>
<dbReference type="AlphaFoldDB" id="A0A5M3MJN4"/>
<reference evidence="4" key="1">
    <citation type="journal article" date="2012" name="Science">
        <title>The Paleozoic origin of enzymatic lignin decomposition reconstructed from 31 fungal genomes.</title>
        <authorList>
            <person name="Floudas D."/>
            <person name="Binder M."/>
            <person name="Riley R."/>
            <person name="Barry K."/>
            <person name="Blanchette R.A."/>
            <person name="Henrissat B."/>
            <person name="Martinez A.T."/>
            <person name="Otillar R."/>
            <person name="Spatafora J.W."/>
            <person name="Yadav J.S."/>
            <person name="Aerts A."/>
            <person name="Benoit I."/>
            <person name="Boyd A."/>
            <person name="Carlson A."/>
            <person name="Copeland A."/>
            <person name="Coutinho P.M."/>
            <person name="de Vries R.P."/>
            <person name="Ferreira P."/>
            <person name="Findley K."/>
            <person name="Foster B."/>
            <person name="Gaskell J."/>
            <person name="Glotzer D."/>
            <person name="Gorecki P."/>
            <person name="Heitman J."/>
            <person name="Hesse C."/>
            <person name="Hori C."/>
            <person name="Igarashi K."/>
            <person name="Jurgens J.A."/>
            <person name="Kallen N."/>
            <person name="Kersten P."/>
            <person name="Kohler A."/>
            <person name="Kuees U."/>
            <person name="Kumar T.K.A."/>
            <person name="Kuo A."/>
            <person name="LaButti K."/>
            <person name="Larrondo L.F."/>
            <person name="Lindquist E."/>
            <person name="Ling A."/>
            <person name="Lombard V."/>
            <person name="Lucas S."/>
            <person name="Lundell T."/>
            <person name="Martin R."/>
            <person name="McLaughlin D.J."/>
            <person name="Morgenstern I."/>
            <person name="Morin E."/>
            <person name="Murat C."/>
            <person name="Nagy L.G."/>
            <person name="Nolan M."/>
            <person name="Ohm R.A."/>
            <person name="Patyshakuliyeva A."/>
            <person name="Rokas A."/>
            <person name="Ruiz-Duenas F.J."/>
            <person name="Sabat G."/>
            <person name="Salamov A."/>
            <person name="Samejima M."/>
            <person name="Schmutz J."/>
            <person name="Slot J.C."/>
            <person name="St John F."/>
            <person name="Stenlid J."/>
            <person name="Sun H."/>
            <person name="Sun S."/>
            <person name="Syed K."/>
            <person name="Tsang A."/>
            <person name="Wiebenga A."/>
            <person name="Young D."/>
            <person name="Pisabarro A."/>
            <person name="Eastwood D.C."/>
            <person name="Martin F."/>
            <person name="Cullen D."/>
            <person name="Grigoriev I.V."/>
            <person name="Hibbett D.S."/>
        </authorList>
    </citation>
    <scope>NUCLEOTIDE SEQUENCE [LARGE SCALE GENOMIC DNA]</scope>
    <source>
        <strain evidence="4">RWD-64-598 SS2</strain>
    </source>
</reference>
<dbReference type="Pfam" id="PF20152">
    <property type="entry name" value="DUF6534"/>
    <property type="match status" value="1"/>
</dbReference>
<keyword evidence="1" id="KW-0812">Transmembrane</keyword>
<dbReference type="KEGG" id="cput:CONPUDRAFT_73899"/>
<proteinExistence type="predicted"/>
<feature type="transmembrane region" description="Helical" evidence="1">
    <location>
        <begin position="228"/>
        <end position="247"/>
    </location>
</feature>
<comment type="caution">
    <text evidence="3">The sequence shown here is derived from an EMBL/GenBank/DDBJ whole genome shotgun (WGS) entry which is preliminary data.</text>
</comment>
<name>A0A5M3MJN4_CONPW</name>
<evidence type="ECO:0000256" key="1">
    <source>
        <dbReference type="SAM" id="Phobius"/>
    </source>
</evidence>
<protein>
    <recommendedName>
        <fullName evidence="2">DUF6534 domain-containing protein</fullName>
    </recommendedName>
</protein>
<dbReference type="EMBL" id="JH711580">
    <property type="protein sequence ID" value="EIW79459.1"/>
    <property type="molecule type" value="Genomic_DNA"/>
</dbReference>